<evidence type="ECO:0000259" key="8">
    <source>
        <dbReference type="Pfam" id="PF06738"/>
    </source>
</evidence>
<organism evidence="9 10">
    <name type="scientific">Clostridium bornimense</name>
    <dbReference type="NCBI Taxonomy" id="1216932"/>
    <lineage>
        <taxon>Bacteria</taxon>
        <taxon>Bacillati</taxon>
        <taxon>Bacillota</taxon>
        <taxon>Clostridia</taxon>
        <taxon>Eubacteriales</taxon>
        <taxon>Clostridiaceae</taxon>
        <taxon>Clostridium</taxon>
    </lineage>
</organism>
<dbReference type="AlphaFoldDB" id="W6S481"/>
<dbReference type="GO" id="GO:0015744">
    <property type="term" value="P:succinate transport"/>
    <property type="evidence" value="ECO:0007669"/>
    <property type="project" value="TreeGrafter"/>
</dbReference>
<feature type="transmembrane region" description="Helical" evidence="7">
    <location>
        <begin position="224"/>
        <end position="249"/>
    </location>
</feature>
<sequence length="255" mass="27530">MNVNEIVLIAAKAGKIILENGGEIYRVEDTIIRVCKAFDVNNPEAIVMPTGIFISATDENNKPISIIKRIHSRKVNLDKISKVNDLSRKISSKALTIDEVKMELDLLEKAPGYKPLTNVLISGFAVTSFALLLGATIKDSFFAFFIGVIINLITSYLSRIKFNDFFINLIGGAVAATLGIILSRLKLVSSMDTVIISSIMLLVPGLIITNAIRDTIAGDLVSGISRALEAFFIAIAIAVGTGMAFKLWISLGGNI</sequence>
<reference evidence="9 10" key="1">
    <citation type="submission" date="2013-11" db="EMBL/GenBank/DDBJ databases">
        <title>Complete genome sequence of Clostridum sp. M2/40.</title>
        <authorList>
            <person name="Wibberg D."/>
            <person name="Puehler A."/>
            <person name="Schlueter A."/>
        </authorList>
    </citation>
    <scope>NUCLEOTIDE SEQUENCE [LARGE SCALE GENOMIC DNA]</scope>
    <source>
        <strain evidence="10">M2/40</strain>
    </source>
</reference>
<evidence type="ECO:0000256" key="3">
    <source>
        <dbReference type="ARBA" id="ARBA00022692"/>
    </source>
</evidence>
<feature type="transmembrane region" description="Helical" evidence="7">
    <location>
        <begin position="194"/>
        <end position="212"/>
    </location>
</feature>
<keyword evidence="5 7" id="KW-0472">Membrane</keyword>
<evidence type="ECO:0000256" key="7">
    <source>
        <dbReference type="SAM" id="Phobius"/>
    </source>
</evidence>
<evidence type="ECO:0000256" key="5">
    <source>
        <dbReference type="ARBA" id="ARBA00023136"/>
    </source>
</evidence>
<dbReference type="KEGG" id="clt:CM240_1989"/>
<evidence type="ECO:0000313" key="10">
    <source>
        <dbReference type="Proteomes" id="UP000019426"/>
    </source>
</evidence>
<keyword evidence="3 7" id="KW-0812">Transmembrane</keyword>
<gene>
    <name evidence="9" type="ORF">CM240_1989</name>
</gene>
<keyword evidence="10" id="KW-1185">Reference proteome</keyword>
<dbReference type="PATRIC" id="fig|1216932.3.peg.1989"/>
<dbReference type="GO" id="GO:0022857">
    <property type="term" value="F:transmembrane transporter activity"/>
    <property type="evidence" value="ECO:0007669"/>
    <property type="project" value="InterPro"/>
</dbReference>
<feature type="domain" description="Threonine/serine exporter-like N-terminal" evidence="8">
    <location>
        <begin position="9"/>
        <end position="247"/>
    </location>
</feature>
<keyword evidence="2" id="KW-1003">Cell membrane</keyword>
<dbReference type="RefSeq" id="WP_044038892.1">
    <property type="nucleotide sequence ID" value="NZ_HG917868.1"/>
</dbReference>
<feature type="transmembrane region" description="Helical" evidence="7">
    <location>
        <begin position="141"/>
        <end position="158"/>
    </location>
</feature>
<dbReference type="STRING" id="1216932.CM240_1989"/>
<feature type="transmembrane region" description="Helical" evidence="7">
    <location>
        <begin position="116"/>
        <end position="135"/>
    </location>
</feature>
<dbReference type="EMBL" id="HG917868">
    <property type="protein sequence ID" value="CDM69147.1"/>
    <property type="molecule type" value="Genomic_DNA"/>
</dbReference>
<evidence type="ECO:0000256" key="4">
    <source>
        <dbReference type="ARBA" id="ARBA00022989"/>
    </source>
</evidence>
<dbReference type="Pfam" id="PF06738">
    <property type="entry name" value="ThrE"/>
    <property type="match status" value="1"/>
</dbReference>
<evidence type="ECO:0000313" key="9">
    <source>
        <dbReference type="EMBL" id="CDM69147.1"/>
    </source>
</evidence>
<comment type="similarity">
    <text evidence="6">Belongs to the ThrE exporter (TC 2.A.79) family.</text>
</comment>
<proteinExistence type="inferred from homology"/>
<dbReference type="eggNOG" id="COG2966">
    <property type="taxonomic scope" value="Bacteria"/>
</dbReference>
<accession>W6S481</accession>
<keyword evidence="4 7" id="KW-1133">Transmembrane helix</keyword>
<dbReference type="PANTHER" id="PTHR34390">
    <property type="entry name" value="UPF0442 PROTEIN YJJB-RELATED"/>
    <property type="match status" value="1"/>
</dbReference>
<protein>
    <submittedName>
        <fullName evidence="9">Putative membrane protein</fullName>
    </submittedName>
</protein>
<dbReference type="GO" id="GO:0005886">
    <property type="term" value="C:plasma membrane"/>
    <property type="evidence" value="ECO:0007669"/>
    <property type="project" value="UniProtKB-SubCell"/>
</dbReference>
<evidence type="ECO:0000256" key="1">
    <source>
        <dbReference type="ARBA" id="ARBA00004651"/>
    </source>
</evidence>
<dbReference type="InterPro" id="IPR010619">
    <property type="entry name" value="ThrE-like_N"/>
</dbReference>
<comment type="subcellular location">
    <subcellularLocation>
        <location evidence="1">Cell membrane</location>
        <topology evidence="1">Multi-pass membrane protein</topology>
    </subcellularLocation>
</comment>
<feature type="transmembrane region" description="Helical" evidence="7">
    <location>
        <begin position="165"/>
        <end position="182"/>
    </location>
</feature>
<dbReference type="PANTHER" id="PTHR34390:SF2">
    <property type="entry name" value="SUCCINATE TRANSPORTER SUBUNIT YJJP-RELATED"/>
    <property type="match status" value="1"/>
</dbReference>
<name>W6S481_9CLOT</name>
<dbReference type="InterPro" id="IPR050539">
    <property type="entry name" value="ThrE_Dicarb/AminoAcid_Exp"/>
</dbReference>
<dbReference type="OrthoDB" id="9813917at2"/>
<evidence type="ECO:0000256" key="6">
    <source>
        <dbReference type="ARBA" id="ARBA00034125"/>
    </source>
</evidence>
<evidence type="ECO:0000256" key="2">
    <source>
        <dbReference type="ARBA" id="ARBA00022475"/>
    </source>
</evidence>
<dbReference type="HOGENOM" id="CLU_070277_0_0_9"/>
<dbReference type="Proteomes" id="UP000019426">
    <property type="component" value="Chromosome M2/40_rep1"/>
</dbReference>